<protein>
    <submittedName>
        <fullName evidence="2">Prepilin-type N-terminal cleavage/methylation domain-containing protein</fullName>
    </submittedName>
</protein>
<keyword evidence="1" id="KW-0472">Membrane</keyword>
<dbReference type="InterPro" id="IPR045584">
    <property type="entry name" value="Pilin-like"/>
</dbReference>
<dbReference type="Proteomes" id="UP001293718">
    <property type="component" value="Unassembled WGS sequence"/>
</dbReference>
<evidence type="ECO:0000313" key="2">
    <source>
        <dbReference type="EMBL" id="MDZ5457021.1"/>
    </source>
</evidence>
<reference evidence="2 3" key="1">
    <citation type="submission" date="2023-11" db="EMBL/GenBank/DDBJ databases">
        <title>Draft genome of Azohydromonas lata strain H1 (DSM1123), a polyhydroxyalkanoate producer.</title>
        <authorList>
            <person name="Traversa D."/>
            <person name="D'Addabbo P."/>
            <person name="Pazzani C."/>
            <person name="Manzari C."/>
            <person name="Chiara M."/>
            <person name="Scrascia M."/>
        </authorList>
    </citation>
    <scope>NUCLEOTIDE SEQUENCE [LARGE SCALE GENOMIC DNA]</scope>
    <source>
        <strain evidence="2 3">H1</strain>
    </source>
</reference>
<keyword evidence="1" id="KW-1133">Transmembrane helix</keyword>
<keyword evidence="3" id="KW-1185">Reference proteome</keyword>
<dbReference type="NCBIfam" id="TIGR02532">
    <property type="entry name" value="IV_pilin_GFxxxE"/>
    <property type="match status" value="1"/>
</dbReference>
<dbReference type="Pfam" id="PF07963">
    <property type="entry name" value="N_methyl"/>
    <property type="match status" value="1"/>
</dbReference>
<name>A0ABU5ID29_9BURK</name>
<dbReference type="PROSITE" id="PS00409">
    <property type="entry name" value="PROKAR_NTER_METHYL"/>
    <property type="match status" value="1"/>
</dbReference>
<organism evidence="2 3">
    <name type="scientific">Azohydromonas lata</name>
    <dbReference type="NCBI Taxonomy" id="45677"/>
    <lineage>
        <taxon>Bacteria</taxon>
        <taxon>Pseudomonadati</taxon>
        <taxon>Pseudomonadota</taxon>
        <taxon>Betaproteobacteria</taxon>
        <taxon>Burkholderiales</taxon>
        <taxon>Sphaerotilaceae</taxon>
        <taxon>Azohydromonas</taxon>
    </lineage>
</organism>
<comment type="caution">
    <text evidence="2">The sequence shown here is derived from an EMBL/GenBank/DDBJ whole genome shotgun (WGS) entry which is preliminary data.</text>
</comment>
<dbReference type="InterPro" id="IPR012902">
    <property type="entry name" value="N_methyl_site"/>
</dbReference>
<dbReference type="SUPFAM" id="SSF54523">
    <property type="entry name" value="Pili subunits"/>
    <property type="match status" value="1"/>
</dbReference>
<keyword evidence="1" id="KW-0812">Transmembrane</keyword>
<evidence type="ECO:0000313" key="3">
    <source>
        <dbReference type="Proteomes" id="UP001293718"/>
    </source>
</evidence>
<gene>
    <name evidence="2" type="ORF">SM757_10615</name>
</gene>
<proteinExistence type="predicted"/>
<evidence type="ECO:0000256" key="1">
    <source>
        <dbReference type="SAM" id="Phobius"/>
    </source>
</evidence>
<sequence length="208" mass="22078">MAPVPSSARPRPRRHARPPRQHGFTLVELILSAGLLSLLAVTATFFWVNGWELARRVNADSAALDEGRAALERLAREIRELKYDRASAAYCVSTMTATQMVFNKTSGGYVSACGGASPASANGDIAVTIQWTANGTSLSLRYAGSLASPAATRTLTGYASAFSMRYLDAALATTTSAAALRFVELSLTVQPPGLQATQTRTLVAVRNN</sequence>
<dbReference type="EMBL" id="JAXOJX010000013">
    <property type="protein sequence ID" value="MDZ5457021.1"/>
    <property type="molecule type" value="Genomic_DNA"/>
</dbReference>
<accession>A0ABU5ID29</accession>
<feature type="transmembrane region" description="Helical" evidence="1">
    <location>
        <begin position="23"/>
        <end position="48"/>
    </location>
</feature>
<dbReference type="RefSeq" id="WP_322465448.1">
    <property type="nucleotide sequence ID" value="NZ_JAXOJX010000013.1"/>
</dbReference>